<evidence type="ECO:0000259" key="9">
    <source>
        <dbReference type="PROSITE" id="PS50929"/>
    </source>
</evidence>
<feature type="transmembrane region" description="Helical" evidence="7">
    <location>
        <begin position="234"/>
        <end position="259"/>
    </location>
</feature>
<dbReference type="Pfam" id="PF00664">
    <property type="entry name" value="ABC_membrane"/>
    <property type="match status" value="1"/>
</dbReference>
<keyword evidence="11" id="KW-1185">Reference proteome</keyword>
<feature type="transmembrane region" description="Helical" evidence="7">
    <location>
        <begin position="12"/>
        <end position="36"/>
    </location>
</feature>
<evidence type="ECO:0000256" key="7">
    <source>
        <dbReference type="SAM" id="Phobius"/>
    </source>
</evidence>
<organism evidence="10 11">
    <name type="scientific">Lutispora saccharofermentans</name>
    <dbReference type="NCBI Taxonomy" id="3024236"/>
    <lineage>
        <taxon>Bacteria</taxon>
        <taxon>Bacillati</taxon>
        <taxon>Bacillota</taxon>
        <taxon>Clostridia</taxon>
        <taxon>Lutisporales</taxon>
        <taxon>Lutisporaceae</taxon>
        <taxon>Lutispora</taxon>
    </lineage>
</organism>
<evidence type="ECO:0000259" key="8">
    <source>
        <dbReference type="PROSITE" id="PS50893"/>
    </source>
</evidence>
<evidence type="ECO:0000256" key="1">
    <source>
        <dbReference type="ARBA" id="ARBA00004651"/>
    </source>
</evidence>
<dbReference type="EMBL" id="JAJEKE010000001">
    <property type="protein sequence ID" value="MCQ1528412.1"/>
    <property type="molecule type" value="Genomic_DNA"/>
</dbReference>
<name>A0ABT1NAZ0_9FIRM</name>
<dbReference type="PANTHER" id="PTHR43394">
    <property type="entry name" value="ATP-DEPENDENT PERMEASE MDL1, MITOCHONDRIAL"/>
    <property type="match status" value="1"/>
</dbReference>
<dbReference type="SUPFAM" id="SSF52540">
    <property type="entry name" value="P-loop containing nucleoside triphosphate hydrolases"/>
    <property type="match status" value="1"/>
</dbReference>
<evidence type="ECO:0000256" key="5">
    <source>
        <dbReference type="ARBA" id="ARBA00022989"/>
    </source>
</evidence>
<dbReference type="Pfam" id="PF00005">
    <property type="entry name" value="ABC_tran"/>
    <property type="match status" value="1"/>
</dbReference>
<keyword evidence="2 7" id="KW-0812">Transmembrane</keyword>
<dbReference type="RefSeq" id="WP_255225892.1">
    <property type="nucleotide sequence ID" value="NZ_JAJEKE010000001.1"/>
</dbReference>
<dbReference type="Gene3D" id="3.40.50.300">
    <property type="entry name" value="P-loop containing nucleotide triphosphate hydrolases"/>
    <property type="match status" value="1"/>
</dbReference>
<dbReference type="PROSITE" id="PS50929">
    <property type="entry name" value="ABC_TM1F"/>
    <property type="match status" value="1"/>
</dbReference>
<feature type="domain" description="ABC transporter" evidence="8">
    <location>
        <begin position="325"/>
        <end position="559"/>
    </location>
</feature>
<dbReference type="InterPro" id="IPR011527">
    <property type="entry name" value="ABC1_TM_dom"/>
</dbReference>
<evidence type="ECO:0000313" key="11">
    <source>
        <dbReference type="Proteomes" id="UP001651880"/>
    </source>
</evidence>
<dbReference type="Gene3D" id="1.20.1560.10">
    <property type="entry name" value="ABC transporter type 1, transmembrane domain"/>
    <property type="match status" value="1"/>
</dbReference>
<dbReference type="SMART" id="SM00382">
    <property type="entry name" value="AAA"/>
    <property type="match status" value="1"/>
</dbReference>
<dbReference type="InterPro" id="IPR027417">
    <property type="entry name" value="P-loop_NTPase"/>
</dbReference>
<dbReference type="CDD" id="cd07346">
    <property type="entry name" value="ABC_6TM_exporters"/>
    <property type="match status" value="1"/>
</dbReference>
<reference evidence="10 11" key="1">
    <citation type="submission" date="2021-10" db="EMBL/GenBank/DDBJ databases">
        <title>Lutispora strain m25 sp. nov., a thermophilic, non-spore-forming bacterium isolated from a lab-scale methanogenic bioreactor digesting anaerobic sludge.</title>
        <authorList>
            <person name="El Houari A."/>
            <person name="Mcdonald J."/>
        </authorList>
    </citation>
    <scope>NUCLEOTIDE SEQUENCE [LARGE SCALE GENOMIC DNA]</scope>
    <source>
        <strain evidence="11">m25</strain>
    </source>
</reference>
<dbReference type="InterPro" id="IPR036640">
    <property type="entry name" value="ABC1_TM_sf"/>
</dbReference>
<dbReference type="Proteomes" id="UP001651880">
    <property type="component" value="Unassembled WGS sequence"/>
</dbReference>
<dbReference type="SUPFAM" id="SSF90123">
    <property type="entry name" value="ABC transporter transmembrane region"/>
    <property type="match status" value="1"/>
</dbReference>
<dbReference type="InterPro" id="IPR039421">
    <property type="entry name" value="Type_1_exporter"/>
</dbReference>
<dbReference type="PANTHER" id="PTHR43394:SF1">
    <property type="entry name" value="ATP-BINDING CASSETTE SUB-FAMILY B MEMBER 10, MITOCHONDRIAL"/>
    <property type="match status" value="1"/>
</dbReference>
<protein>
    <submittedName>
        <fullName evidence="10">ABC transporter ATP-binding protein/permease</fullName>
    </submittedName>
</protein>
<evidence type="ECO:0000256" key="2">
    <source>
        <dbReference type="ARBA" id="ARBA00022692"/>
    </source>
</evidence>
<keyword evidence="5 7" id="KW-1133">Transmembrane helix</keyword>
<keyword evidence="3" id="KW-0547">Nucleotide-binding</keyword>
<feature type="transmembrane region" description="Helical" evidence="7">
    <location>
        <begin position="123"/>
        <end position="143"/>
    </location>
</feature>
<accession>A0ABT1NAZ0</accession>
<dbReference type="PROSITE" id="PS00211">
    <property type="entry name" value="ABC_TRANSPORTER_1"/>
    <property type="match status" value="1"/>
</dbReference>
<feature type="transmembrane region" description="Helical" evidence="7">
    <location>
        <begin position="149"/>
        <end position="168"/>
    </location>
</feature>
<evidence type="ECO:0000256" key="6">
    <source>
        <dbReference type="ARBA" id="ARBA00023136"/>
    </source>
</evidence>
<gene>
    <name evidence="10" type="ORF">LJD61_02460</name>
</gene>
<proteinExistence type="predicted"/>
<evidence type="ECO:0000256" key="3">
    <source>
        <dbReference type="ARBA" id="ARBA00022741"/>
    </source>
</evidence>
<keyword evidence="4 10" id="KW-0067">ATP-binding</keyword>
<dbReference type="InterPro" id="IPR003593">
    <property type="entry name" value="AAA+_ATPase"/>
</dbReference>
<dbReference type="InterPro" id="IPR017871">
    <property type="entry name" value="ABC_transporter-like_CS"/>
</dbReference>
<feature type="transmembrane region" description="Helical" evidence="7">
    <location>
        <begin position="48"/>
        <end position="69"/>
    </location>
</feature>
<evidence type="ECO:0000313" key="10">
    <source>
        <dbReference type="EMBL" id="MCQ1528412.1"/>
    </source>
</evidence>
<evidence type="ECO:0000256" key="4">
    <source>
        <dbReference type="ARBA" id="ARBA00022840"/>
    </source>
</evidence>
<comment type="caution">
    <text evidence="10">The sequence shown here is derived from an EMBL/GenBank/DDBJ whole genome shotgun (WGS) entry which is preliminary data.</text>
</comment>
<feature type="domain" description="ABC transmembrane type-1" evidence="9">
    <location>
        <begin position="13"/>
        <end position="294"/>
    </location>
</feature>
<sequence>MYKYLLRHKLLFALNIIFAILDSALNVAMALVLKLLVDASSSGSIKDLKYAVIVFLMYIFISIIVWMVAKVLKACLLRRSLTDLKNQIFSKIIYRNINEFNEENSAKNISLLTNDINILEQDYYNNLFDLFSNLVAFIIATIAMIRLNIYAAIFVFAAALIPIGIPVISGKTLSRYRNAYSEAIGLFTVKIKDIFSGFEVIKGFNIEKRVLEDYRISNEGAELSKYRYNVFAGAIDSLATAFGFMIFLGTMSINAYFVITGKMTIGLMLAITQLMNNIVNPLVSLSSRLNRLKSVKLIEDKINDILLKHDESDEGISKKVFDDRLRFYNISFSYDGEKAVLKNVNFIIKKGRKYAIVGNSGGGKSTILKLLLRYYENHSGNIFIDGIDNKSIKAEDLYRLVSIIHQNIYMFDSSIRDNLTLFEDYSDEAIENAIDLSGLRELIKSLSDGINSPVGENGRNLSGGEKQRIAIARAIIKNTPILVIDEATSSLDNETSYNIENSILNIPELTCLVVTHKLNEEILKKYDSIFVLKDGALIEQGTFDELMERRAFFYNLYNVAKNGN</sequence>
<dbReference type="GO" id="GO:0005524">
    <property type="term" value="F:ATP binding"/>
    <property type="evidence" value="ECO:0007669"/>
    <property type="project" value="UniProtKB-KW"/>
</dbReference>
<dbReference type="InterPro" id="IPR003439">
    <property type="entry name" value="ABC_transporter-like_ATP-bd"/>
</dbReference>
<dbReference type="PROSITE" id="PS50893">
    <property type="entry name" value="ABC_TRANSPORTER_2"/>
    <property type="match status" value="1"/>
</dbReference>
<keyword evidence="6 7" id="KW-0472">Membrane</keyword>
<comment type="subcellular location">
    <subcellularLocation>
        <location evidence="1">Cell membrane</location>
        <topology evidence="1">Multi-pass membrane protein</topology>
    </subcellularLocation>
</comment>